<dbReference type="Pfam" id="PF10300">
    <property type="entry name" value="Iml2-TPR_39"/>
    <property type="match status" value="1"/>
</dbReference>
<dbReference type="InterPro" id="IPR011990">
    <property type="entry name" value="TPR-like_helical_dom_sf"/>
</dbReference>
<sequence length="628" mass="71082">MPAEATITAAVGPTVPMAATDSQPAAGDDDEFQDAVEEQAVFTLPEHHGPMTLERSLDECRLAVRYFFNNQFDEAREIMRPWRDSSMYHAMGYGTMLYLQAIMTFDPRDIEVAVDVLRSSVEVCNRFRRKSTLGETVSKIVKKPDYGLYTEEEAHAELCYAKCLLLRAVLNFVEDETLISLVKGGLKVKTCYTCYRDCWQMLKHRDWTGSKTKQHFEGGVRLGVGTFNLMISQLPAKILKLLEFVGFTGNKDIGLRELETGFSLTESIHRSLCSLVLLGYHLVATYFMSNSEGDLVASERILSEQLVTYPNGAFFLFFAGRLELVRGHFERSAQLYRESWQSQRCWTQFHHVCFWELFWNNVFLSQWEEAAEFAGLLLRESRWSRTIYSYLRAASLLMLAEQSPGEDSQRQEINTLMNTLPDFKQRIAGKSVPAEKFVIRKSRRYLAQGGRLLMPGYELLYLWNGFKILRKRRHLVEDVFSEVEHELAALDNKAAASEFAADERALLLLLRGVCLVHLSSPLQAEEALLAVTRLQSQLRDDHYLVPFAWLELGLLALQAGRTEDAVKILEHAKSGYKGYNMINRLHFRVHAAMGAIAASKSGSATPDPLTAPDENGCDDAAAGTDDDL</sequence>
<comment type="caution">
    <text evidence="2">The sequence shown here is derived from an EMBL/GenBank/DDBJ whole genome shotgun (WGS) entry which is preliminary data.</text>
</comment>
<feature type="compositionally biased region" description="Low complexity" evidence="1">
    <location>
        <begin position="618"/>
        <end position="628"/>
    </location>
</feature>
<dbReference type="PANTHER" id="PTHR31859:SF9">
    <property type="entry name" value="TETRATRICOPEPTIDE REPEAT PROTEIN 39B"/>
    <property type="match status" value="1"/>
</dbReference>
<dbReference type="SUPFAM" id="SSF48452">
    <property type="entry name" value="TPR-like"/>
    <property type="match status" value="1"/>
</dbReference>
<gene>
    <name evidence="2" type="primary">ttc39b_3</name>
    <name evidence="2" type="ORF">FJT64_025024</name>
</gene>
<evidence type="ECO:0000256" key="1">
    <source>
        <dbReference type="SAM" id="MobiDB-lite"/>
    </source>
</evidence>
<keyword evidence="3" id="KW-1185">Reference proteome</keyword>
<reference evidence="2 3" key="1">
    <citation type="submission" date="2019-07" db="EMBL/GenBank/DDBJ databases">
        <title>Draft genome assembly of a fouling barnacle, Amphibalanus amphitrite (Darwin, 1854): The first reference genome for Thecostraca.</title>
        <authorList>
            <person name="Kim W."/>
        </authorList>
    </citation>
    <scope>NUCLEOTIDE SEQUENCE [LARGE SCALE GENOMIC DNA]</scope>
    <source>
        <strain evidence="2">SNU_AA5</strain>
        <tissue evidence="2">Soma without cirri and trophi</tissue>
    </source>
</reference>
<proteinExistence type="predicted"/>
<dbReference type="PANTHER" id="PTHR31859">
    <property type="entry name" value="TETRATRICOPEPTIDE REPEAT PROTEIN 39 FAMILY MEMBER"/>
    <property type="match status" value="1"/>
</dbReference>
<dbReference type="EMBL" id="VIIS01000996">
    <property type="protein sequence ID" value="KAF0302970.1"/>
    <property type="molecule type" value="Genomic_DNA"/>
</dbReference>
<dbReference type="OrthoDB" id="43460at2759"/>
<feature type="region of interest" description="Disordered" evidence="1">
    <location>
        <begin position="601"/>
        <end position="628"/>
    </location>
</feature>
<evidence type="ECO:0000313" key="3">
    <source>
        <dbReference type="Proteomes" id="UP000440578"/>
    </source>
</evidence>
<dbReference type="InterPro" id="IPR019412">
    <property type="entry name" value="IML2/TPR_39"/>
</dbReference>
<dbReference type="Proteomes" id="UP000440578">
    <property type="component" value="Unassembled WGS sequence"/>
</dbReference>
<name>A0A6A4WH79_AMPAM</name>
<organism evidence="2 3">
    <name type="scientific">Amphibalanus amphitrite</name>
    <name type="common">Striped barnacle</name>
    <name type="synonym">Balanus amphitrite</name>
    <dbReference type="NCBI Taxonomy" id="1232801"/>
    <lineage>
        <taxon>Eukaryota</taxon>
        <taxon>Metazoa</taxon>
        <taxon>Ecdysozoa</taxon>
        <taxon>Arthropoda</taxon>
        <taxon>Crustacea</taxon>
        <taxon>Multicrustacea</taxon>
        <taxon>Cirripedia</taxon>
        <taxon>Thoracica</taxon>
        <taxon>Thoracicalcarea</taxon>
        <taxon>Balanomorpha</taxon>
        <taxon>Balanoidea</taxon>
        <taxon>Balanidae</taxon>
        <taxon>Amphibalaninae</taxon>
        <taxon>Amphibalanus</taxon>
    </lineage>
</organism>
<accession>A0A6A4WH79</accession>
<feature type="region of interest" description="Disordered" evidence="1">
    <location>
        <begin position="10"/>
        <end position="31"/>
    </location>
</feature>
<dbReference type="AlphaFoldDB" id="A0A6A4WH79"/>
<protein>
    <submittedName>
        <fullName evidence="2">Tetratricopeptide repeat protein 39B</fullName>
    </submittedName>
</protein>
<evidence type="ECO:0000313" key="2">
    <source>
        <dbReference type="EMBL" id="KAF0302970.1"/>
    </source>
</evidence>